<keyword evidence="2" id="KW-1185">Reference proteome</keyword>
<name>A0ABW4Q294_9MICC</name>
<protein>
    <submittedName>
        <fullName evidence="1">Uncharacterized protein</fullName>
    </submittedName>
</protein>
<evidence type="ECO:0000313" key="2">
    <source>
        <dbReference type="Proteomes" id="UP001597307"/>
    </source>
</evidence>
<dbReference type="Proteomes" id="UP001597307">
    <property type="component" value="Unassembled WGS sequence"/>
</dbReference>
<reference evidence="2" key="1">
    <citation type="journal article" date="2019" name="Int. J. Syst. Evol. Microbiol.">
        <title>The Global Catalogue of Microorganisms (GCM) 10K type strain sequencing project: providing services to taxonomists for standard genome sequencing and annotation.</title>
        <authorList>
            <consortium name="The Broad Institute Genomics Platform"/>
            <consortium name="The Broad Institute Genome Sequencing Center for Infectious Disease"/>
            <person name="Wu L."/>
            <person name="Ma J."/>
        </authorList>
    </citation>
    <scope>NUCLEOTIDE SEQUENCE [LARGE SCALE GENOMIC DNA]</scope>
    <source>
        <strain evidence="2">JCM 11496</strain>
    </source>
</reference>
<organism evidence="1 2">
    <name type="scientific">Arthrobacter flavus</name>
    <dbReference type="NCBI Taxonomy" id="95172"/>
    <lineage>
        <taxon>Bacteria</taxon>
        <taxon>Bacillati</taxon>
        <taxon>Actinomycetota</taxon>
        <taxon>Actinomycetes</taxon>
        <taxon>Micrococcales</taxon>
        <taxon>Micrococcaceae</taxon>
        <taxon>Arthrobacter</taxon>
    </lineage>
</organism>
<evidence type="ECO:0000313" key="1">
    <source>
        <dbReference type="EMBL" id="MFD1845466.1"/>
    </source>
</evidence>
<gene>
    <name evidence="1" type="ORF">ACFSFX_02505</name>
</gene>
<dbReference type="RefSeq" id="WP_343877681.1">
    <property type="nucleotide sequence ID" value="NZ_BAAAIJ010000007.1"/>
</dbReference>
<proteinExistence type="predicted"/>
<sequence>MKSAVARRKVAAALARAAATSGVTAPVDLDGLDEHILLSGLILNVVARLWQIRMDPHRGRSSLYQVAKPGAGPGLALVRRKPRSIAAGGATSS</sequence>
<comment type="caution">
    <text evidence="1">The sequence shown here is derived from an EMBL/GenBank/DDBJ whole genome shotgun (WGS) entry which is preliminary data.</text>
</comment>
<dbReference type="EMBL" id="JBHUGA010000006">
    <property type="protein sequence ID" value="MFD1845466.1"/>
    <property type="molecule type" value="Genomic_DNA"/>
</dbReference>
<accession>A0ABW4Q294</accession>